<gene>
    <name evidence="2" type="ORF">ACFQB0_00385</name>
</gene>
<feature type="domain" description="SnoaL-like" evidence="1">
    <location>
        <begin position="11"/>
        <end position="105"/>
    </location>
</feature>
<evidence type="ECO:0000313" key="2">
    <source>
        <dbReference type="EMBL" id="MFC6354571.1"/>
    </source>
</evidence>
<dbReference type="RefSeq" id="WP_386726153.1">
    <property type="nucleotide sequence ID" value="NZ_JBHSTP010000001.1"/>
</dbReference>
<name>A0ABW1VC36_9MICO</name>
<evidence type="ECO:0000259" key="1">
    <source>
        <dbReference type="Pfam" id="PF12680"/>
    </source>
</evidence>
<dbReference type="EMBL" id="JBHSTP010000001">
    <property type="protein sequence ID" value="MFC6354571.1"/>
    <property type="molecule type" value="Genomic_DNA"/>
</dbReference>
<dbReference type="InterPro" id="IPR037401">
    <property type="entry name" value="SnoaL-like"/>
</dbReference>
<dbReference type="SUPFAM" id="SSF54427">
    <property type="entry name" value="NTF2-like"/>
    <property type="match status" value="1"/>
</dbReference>
<sequence>MNDVITHWIDGYRRAWDSNAPDDIRALFTEDAEYRTRPHAKPWHGRDEIVAKWIEVGDEPNDYTFEWQPVVVTDDTAVVQAKTDYVDNTYHNLWVIRLAPDGRATSFTEWWMEEPRS</sequence>
<dbReference type="Gene3D" id="3.10.450.50">
    <property type="match status" value="1"/>
</dbReference>
<protein>
    <submittedName>
        <fullName evidence="2">Nuclear transport factor 2 family protein</fullName>
    </submittedName>
</protein>
<dbReference type="Proteomes" id="UP001596306">
    <property type="component" value="Unassembled WGS sequence"/>
</dbReference>
<proteinExistence type="predicted"/>
<keyword evidence="3" id="KW-1185">Reference proteome</keyword>
<dbReference type="Pfam" id="PF12680">
    <property type="entry name" value="SnoaL_2"/>
    <property type="match status" value="1"/>
</dbReference>
<comment type="caution">
    <text evidence="2">The sequence shown here is derived from an EMBL/GenBank/DDBJ whole genome shotgun (WGS) entry which is preliminary data.</text>
</comment>
<organism evidence="2 3">
    <name type="scientific">Luethyella okanaganae</name>
    <dbReference type="NCBI Taxonomy" id="69372"/>
    <lineage>
        <taxon>Bacteria</taxon>
        <taxon>Bacillati</taxon>
        <taxon>Actinomycetota</taxon>
        <taxon>Actinomycetes</taxon>
        <taxon>Micrococcales</taxon>
        <taxon>Microbacteriaceae</taxon>
        <taxon>Luethyella</taxon>
    </lineage>
</organism>
<reference evidence="3" key="1">
    <citation type="journal article" date="2019" name="Int. J. Syst. Evol. Microbiol.">
        <title>The Global Catalogue of Microorganisms (GCM) 10K type strain sequencing project: providing services to taxonomists for standard genome sequencing and annotation.</title>
        <authorList>
            <consortium name="The Broad Institute Genomics Platform"/>
            <consortium name="The Broad Institute Genome Sequencing Center for Infectious Disease"/>
            <person name="Wu L."/>
            <person name="Ma J."/>
        </authorList>
    </citation>
    <scope>NUCLEOTIDE SEQUENCE [LARGE SCALE GENOMIC DNA]</scope>
    <source>
        <strain evidence="3">CCUG 43304</strain>
    </source>
</reference>
<accession>A0ABW1VC36</accession>
<evidence type="ECO:0000313" key="3">
    <source>
        <dbReference type="Proteomes" id="UP001596306"/>
    </source>
</evidence>
<dbReference type="InterPro" id="IPR032710">
    <property type="entry name" value="NTF2-like_dom_sf"/>
</dbReference>